<dbReference type="Gene3D" id="1.10.486.10">
    <property type="entry name" value="PCRA, domain 4"/>
    <property type="match status" value="1"/>
</dbReference>
<dbReference type="Gene3D" id="1.10.10.160">
    <property type="match status" value="1"/>
</dbReference>
<evidence type="ECO:0000256" key="11">
    <source>
        <dbReference type="ARBA" id="ARBA00023235"/>
    </source>
</evidence>
<feature type="domain" description="UvrD-like helicase ATP-binding" evidence="16">
    <location>
        <begin position="11"/>
        <end position="331"/>
    </location>
</feature>
<dbReference type="PANTHER" id="PTHR11070:SF2">
    <property type="entry name" value="ATP-DEPENDENT DNA HELICASE SRS2"/>
    <property type="match status" value="1"/>
</dbReference>
<dbReference type="GO" id="GO:0000725">
    <property type="term" value="P:recombinational repair"/>
    <property type="evidence" value="ECO:0007669"/>
    <property type="project" value="TreeGrafter"/>
</dbReference>
<dbReference type="CDD" id="cd17932">
    <property type="entry name" value="DEXQc_UvrD"/>
    <property type="match status" value="1"/>
</dbReference>
<evidence type="ECO:0000256" key="10">
    <source>
        <dbReference type="ARBA" id="ARBA00023204"/>
    </source>
</evidence>
<dbReference type="PROSITE" id="PS51198">
    <property type="entry name" value="UVRD_HELICASE_ATP_BIND"/>
    <property type="match status" value="1"/>
</dbReference>
<evidence type="ECO:0000256" key="5">
    <source>
        <dbReference type="ARBA" id="ARBA00022801"/>
    </source>
</evidence>
<organism evidence="18 19">
    <name type="scientific">Candidatus Nomurabacteria bacterium CG_4_10_14_0_2_um_filter_30_12</name>
    <dbReference type="NCBI Taxonomy" id="1974727"/>
    <lineage>
        <taxon>Bacteria</taxon>
        <taxon>Candidatus Nomuraibacteriota</taxon>
    </lineage>
</organism>
<evidence type="ECO:0000256" key="12">
    <source>
        <dbReference type="ARBA" id="ARBA00034617"/>
    </source>
</evidence>
<evidence type="ECO:0000259" key="16">
    <source>
        <dbReference type="PROSITE" id="PS51198"/>
    </source>
</evidence>
<dbReference type="GO" id="GO:0004527">
    <property type="term" value="F:exonuclease activity"/>
    <property type="evidence" value="ECO:0007669"/>
    <property type="project" value="UniProtKB-KW"/>
</dbReference>
<keyword evidence="6 15" id="KW-0347">Helicase</keyword>
<dbReference type="Pfam" id="PF12705">
    <property type="entry name" value="PDDEXK_1"/>
    <property type="match status" value="1"/>
</dbReference>
<protein>
    <recommendedName>
        <fullName evidence="13">DNA 3'-5' helicase</fullName>
        <ecNumber evidence="13">5.6.2.4</ecNumber>
    </recommendedName>
</protein>
<evidence type="ECO:0000256" key="4">
    <source>
        <dbReference type="ARBA" id="ARBA00022763"/>
    </source>
</evidence>
<dbReference type="InterPro" id="IPR000212">
    <property type="entry name" value="DNA_helicase_UvrD/REP"/>
</dbReference>
<comment type="caution">
    <text evidence="18">The sequence shown here is derived from an EMBL/GenBank/DDBJ whole genome shotgun (WGS) entry which is preliminary data.</text>
</comment>
<dbReference type="GO" id="GO:0005524">
    <property type="term" value="F:ATP binding"/>
    <property type="evidence" value="ECO:0007669"/>
    <property type="project" value="UniProtKB-UniRule"/>
</dbReference>
<evidence type="ECO:0000256" key="3">
    <source>
        <dbReference type="ARBA" id="ARBA00022741"/>
    </source>
</evidence>
<evidence type="ECO:0000256" key="2">
    <source>
        <dbReference type="ARBA" id="ARBA00022722"/>
    </source>
</evidence>
<dbReference type="Gene3D" id="3.40.50.300">
    <property type="entry name" value="P-loop containing nucleotide triphosphate hydrolases"/>
    <property type="match status" value="2"/>
</dbReference>
<evidence type="ECO:0000256" key="13">
    <source>
        <dbReference type="ARBA" id="ARBA00034808"/>
    </source>
</evidence>
<evidence type="ECO:0000256" key="7">
    <source>
        <dbReference type="ARBA" id="ARBA00022839"/>
    </source>
</evidence>
<feature type="domain" description="UvrD-like helicase C-terminal" evidence="17">
    <location>
        <begin position="320"/>
        <end position="606"/>
    </location>
</feature>
<evidence type="ECO:0000256" key="9">
    <source>
        <dbReference type="ARBA" id="ARBA00023125"/>
    </source>
</evidence>
<keyword evidence="3 15" id="KW-0547">Nucleotide-binding</keyword>
<name>A0A2J0MG93_9BACT</name>
<reference evidence="19" key="1">
    <citation type="submission" date="2017-09" db="EMBL/GenBank/DDBJ databases">
        <title>Depth-based differentiation of microbial function through sediment-hosted aquifers and enrichment of novel symbionts in the deep terrestrial subsurface.</title>
        <authorList>
            <person name="Probst A.J."/>
            <person name="Ladd B."/>
            <person name="Jarett J.K."/>
            <person name="Geller-Mcgrath D.E."/>
            <person name="Sieber C.M.K."/>
            <person name="Emerson J.B."/>
            <person name="Anantharaman K."/>
            <person name="Thomas B.C."/>
            <person name="Malmstrom R."/>
            <person name="Stieglmeier M."/>
            <person name="Klingl A."/>
            <person name="Woyke T."/>
            <person name="Ryan C.M."/>
            <person name="Banfield J.F."/>
        </authorList>
    </citation>
    <scope>NUCLEOTIDE SEQUENCE [LARGE SCALE GENOMIC DNA]</scope>
</reference>
<keyword evidence="9" id="KW-0238">DNA-binding</keyword>
<keyword evidence="2" id="KW-0540">Nuclease</keyword>
<evidence type="ECO:0000256" key="1">
    <source>
        <dbReference type="ARBA" id="ARBA00009922"/>
    </source>
</evidence>
<dbReference type="PROSITE" id="PS51217">
    <property type="entry name" value="UVRD_HELICASE_CTER"/>
    <property type="match status" value="1"/>
</dbReference>
<gene>
    <name evidence="18" type="ORF">COX93_00985</name>
</gene>
<comment type="catalytic activity">
    <reaction evidence="14">
        <text>ATP + H2O = ADP + phosphate + H(+)</text>
        <dbReference type="Rhea" id="RHEA:13065"/>
        <dbReference type="ChEBI" id="CHEBI:15377"/>
        <dbReference type="ChEBI" id="CHEBI:15378"/>
        <dbReference type="ChEBI" id="CHEBI:30616"/>
        <dbReference type="ChEBI" id="CHEBI:43474"/>
        <dbReference type="ChEBI" id="CHEBI:456216"/>
        <dbReference type="EC" id="5.6.2.4"/>
    </reaction>
</comment>
<evidence type="ECO:0000313" key="19">
    <source>
        <dbReference type="Proteomes" id="UP000228547"/>
    </source>
</evidence>
<comment type="catalytic activity">
    <reaction evidence="12">
        <text>Couples ATP hydrolysis with the unwinding of duplex DNA by translocating in the 3'-5' direction.</text>
        <dbReference type="EC" id="5.6.2.4"/>
    </reaction>
</comment>
<evidence type="ECO:0000256" key="6">
    <source>
        <dbReference type="ARBA" id="ARBA00022806"/>
    </source>
</evidence>
<accession>A0A2J0MG93</accession>
<dbReference type="SUPFAM" id="SSF52540">
    <property type="entry name" value="P-loop containing nucleoside triphosphate hydrolases"/>
    <property type="match status" value="1"/>
</dbReference>
<dbReference type="InterPro" id="IPR014016">
    <property type="entry name" value="UvrD-like_ATP-bd"/>
</dbReference>
<evidence type="ECO:0000259" key="17">
    <source>
        <dbReference type="PROSITE" id="PS51217"/>
    </source>
</evidence>
<evidence type="ECO:0000256" key="15">
    <source>
        <dbReference type="PROSITE-ProRule" id="PRU00560"/>
    </source>
</evidence>
<keyword evidence="10" id="KW-0234">DNA repair</keyword>
<evidence type="ECO:0000256" key="8">
    <source>
        <dbReference type="ARBA" id="ARBA00022840"/>
    </source>
</evidence>
<dbReference type="InterPro" id="IPR013986">
    <property type="entry name" value="DExx_box_DNA_helicase_dom_sf"/>
</dbReference>
<dbReference type="PANTHER" id="PTHR11070">
    <property type="entry name" value="UVRD / RECB / PCRA DNA HELICASE FAMILY MEMBER"/>
    <property type="match status" value="1"/>
</dbReference>
<proteinExistence type="inferred from homology"/>
<dbReference type="InterPro" id="IPR027417">
    <property type="entry name" value="P-loop_NTPase"/>
</dbReference>
<comment type="similarity">
    <text evidence="1">Belongs to the helicase family. UvrD subfamily.</text>
</comment>
<dbReference type="Proteomes" id="UP000228547">
    <property type="component" value="Unassembled WGS sequence"/>
</dbReference>
<dbReference type="InterPro" id="IPR011604">
    <property type="entry name" value="PDDEXK-like_dom_sf"/>
</dbReference>
<evidence type="ECO:0000256" key="14">
    <source>
        <dbReference type="ARBA" id="ARBA00048988"/>
    </source>
</evidence>
<dbReference type="Pfam" id="PF13361">
    <property type="entry name" value="UvrD_C"/>
    <property type="match status" value="1"/>
</dbReference>
<keyword evidence="4" id="KW-0227">DNA damage</keyword>
<dbReference type="InterPro" id="IPR014017">
    <property type="entry name" value="DNA_helicase_UvrD-like_C"/>
</dbReference>
<sequence>MSKDIFEEEYKKLNIAQKDAVESLDGPVMVIAGPGTGKTQILALRIGNILKKTDVGAGAILCLTFTNSAVHAMRDRLYKYIGREASRVQILTFHKFSSQIIEEFYNVLSFDIAPRILEDSESISICDAILRENEWKHIRPRNDIGRYFKELKSLISLLKRERLNPSEFLEEIENEILKIKKDPLSISTRGESKGKIKKEIINQIESLERTKEIVLFYELYEQKKKDEGFMDYDDTIKYALEIIENSEDARLEICEKYLYVLIDEHQDSSGAQNDLLKAIWQKIDMPNIFAVGDDRQLIYAFGGAKMSHFEEFKNMFGKAKIIFLTDNYRSTQNILNIADTLLSSSFSKEKLLATLKENHILRLVETDYPRDEILACGLEIKEKIKSHKIDINNCAVLVPKNRQVVSAIKILKDLGIKVASMNNLSLFETKEFETILRILKICVNSNSAVLFSESILDPVIGIPVLSAHQYLYEKHGKDISLKNIIFEQNDLFNKNEDIKAWALKLKDLVSISSSLDVYELIQVIGDEILIKNAKEHDELIRRIEIVRSFLHLSISFSERKNKGNINSLTGYVAFIERLREYGEDIPLASFESDDGVKVMTLHGSKGLEFDFVWIAHMNENEIMKGKRRNFKLPESIAQKIEEKNELGAKRELYVAITRAKRFCTLSFSRFSYGGQNQELANIISILLISGGKFFQSFSFKDTEDKILFYDPKIYVVSNKENEDMNVLEKLTKTVEKQYTDTNVSVSLLNNFFECPWKWYFRNLLRLPEPKSESLEFGNAIHSAIDRILKSEMIPSMEELKKIVGGDKEVFQIISKWVEDRLPKINSKRENEKSISIHTEEFPHLNIYGKIDLIEELDKDNLRVIDFKTGNPRKKNDIEKINEEGRMSNYMRQLTMYSFLLIESRKQKINVQESCLEFLEAKDDKEYFYTTFIDKEKIKLLIKDIK</sequence>
<keyword evidence="8 15" id="KW-0067">ATP-binding</keyword>
<dbReference type="GO" id="GO:0043138">
    <property type="term" value="F:3'-5' DNA helicase activity"/>
    <property type="evidence" value="ECO:0007669"/>
    <property type="project" value="UniProtKB-EC"/>
</dbReference>
<dbReference type="Gene3D" id="3.90.320.10">
    <property type="match status" value="1"/>
</dbReference>
<evidence type="ECO:0000313" key="18">
    <source>
        <dbReference type="EMBL" id="PIZ87451.1"/>
    </source>
</evidence>
<keyword evidence="11" id="KW-0413">Isomerase</keyword>
<dbReference type="GO" id="GO:0003677">
    <property type="term" value="F:DNA binding"/>
    <property type="evidence" value="ECO:0007669"/>
    <property type="project" value="UniProtKB-KW"/>
</dbReference>
<feature type="non-terminal residue" evidence="18">
    <location>
        <position position="945"/>
    </location>
</feature>
<keyword evidence="7" id="KW-0269">Exonuclease</keyword>
<dbReference type="EC" id="5.6.2.4" evidence="13"/>
<dbReference type="AlphaFoldDB" id="A0A2J0MG93"/>
<keyword evidence="5 15" id="KW-0378">Hydrolase</keyword>
<dbReference type="Pfam" id="PF00580">
    <property type="entry name" value="UvrD-helicase"/>
    <property type="match status" value="1"/>
</dbReference>
<dbReference type="EMBL" id="PFOY01000015">
    <property type="protein sequence ID" value="PIZ87451.1"/>
    <property type="molecule type" value="Genomic_DNA"/>
</dbReference>
<feature type="binding site" evidence="15">
    <location>
        <begin position="32"/>
        <end position="39"/>
    </location>
    <ligand>
        <name>ATP</name>
        <dbReference type="ChEBI" id="CHEBI:30616"/>
    </ligand>
</feature>
<dbReference type="InterPro" id="IPR038726">
    <property type="entry name" value="PDDEXK_AddAB-type"/>
</dbReference>